<evidence type="ECO:0000313" key="1">
    <source>
        <dbReference type="EMBL" id="KDD68097.1"/>
    </source>
</evidence>
<evidence type="ECO:0000313" key="2">
    <source>
        <dbReference type="Proteomes" id="UP000026739"/>
    </source>
</evidence>
<proteinExistence type="predicted"/>
<evidence type="ECO:0008006" key="3">
    <source>
        <dbReference type="Google" id="ProtNLM"/>
    </source>
</evidence>
<dbReference type="EMBL" id="AZQQ01000080">
    <property type="protein sequence ID" value="KDD68097.1"/>
    <property type="molecule type" value="Genomic_DNA"/>
</dbReference>
<protein>
    <recommendedName>
        <fullName evidence="3">Nicotinamidase</fullName>
    </recommendedName>
</protein>
<dbReference type="AlphaFoldDB" id="A0A059L1B0"/>
<reference evidence="1 2" key="1">
    <citation type="submission" date="2013-12" db="EMBL/GenBank/DDBJ databases">
        <authorList>
            <person name="Formusa P.A."/>
            <person name="Habash M."/>
            <person name="Lee H."/>
            <person name="Trevors J.T."/>
        </authorList>
    </citation>
    <scope>NUCLEOTIDE SEQUENCE [LARGE SCALE GENOMIC DNA]</scope>
    <source>
        <strain evidence="1 2">PD30</strain>
    </source>
</reference>
<gene>
    <name evidence="1" type="ORF">V466_16775</name>
</gene>
<dbReference type="Proteomes" id="UP000026739">
    <property type="component" value="Unassembled WGS sequence"/>
</dbReference>
<accession>A0A059L1B0</accession>
<comment type="caution">
    <text evidence="1">The sequence shown here is derived from an EMBL/GenBank/DDBJ whole genome shotgun (WGS) entry which is preliminary data.</text>
</comment>
<organism evidence="1 2">
    <name type="scientific">Pseudomonas mandelii PD30</name>
    <dbReference type="NCBI Taxonomy" id="1419583"/>
    <lineage>
        <taxon>Bacteria</taxon>
        <taxon>Pseudomonadati</taxon>
        <taxon>Pseudomonadota</taxon>
        <taxon>Gammaproteobacteria</taxon>
        <taxon>Pseudomonadales</taxon>
        <taxon>Pseudomonadaceae</taxon>
        <taxon>Pseudomonas</taxon>
    </lineage>
</organism>
<sequence>MRQALLILDVQPGFAPPQWLTEGVQTLIGTMPSVISSEGDPKPFYTHLSHV</sequence>
<name>A0A059L1B0_9PSED</name>